<dbReference type="Gene3D" id="2.60.40.10">
    <property type="entry name" value="Immunoglobulins"/>
    <property type="match status" value="29"/>
</dbReference>
<dbReference type="SMART" id="SM00112">
    <property type="entry name" value="CA"/>
    <property type="match status" value="7"/>
</dbReference>
<feature type="region of interest" description="Disordered" evidence="1">
    <location>
        <begin position="3849"/>
        <end position="3870"/>
    </location>
</feature>
<dbReference type="RefSeq" id="WP_143693536.1">
    <property type="nucleotide sequence ID" value="NZ_AP019799.1"/>
</dbReference>
<gene>
    <name evidence="3" type="ORF">VroAM7_34700</name>
</gene>
<accession>A0A510IB86</accession>
<dbReference type="NCBIfam" id="TIGR01965">
    <property type="entry name" value="VCBS_repeat"/>
    <property type="match status" value="37"/>
</dbReference>
<dbReference type="InterPro" id="IPR040853">
    <property type="entry name" value="RapA2_cadherin-like"/>
</dbReference>
<evidence type="ECO:0000259" key="2">
    <source>
        <dbReference type="PROSITE" id="PS50268"/>
    </source>
</evidence>
<dbReference type="EMBL" id="AP019799">
    <property type="protein sequence ID" value="BBL90817.1"/>
    <property type="molecule type" value="Genomic_DNA"/>
</dbReference>
<dbReference type="GO" id="GO:0016020">
    <property type="term" value="C:membrane"/>
    <property type="evidence" value="ECO:0007669"/>
    <property type="project" value="InterPro"/>
</dbReference>
<feature type="domain" description="Cadherin" evidence="2">
    <location>
        <begin position="3733"/>
        <end position="3848"/>
    </location>
</feature>
<evidence type="ECO:0000313" key="3">
    <source>
        <dbReference type="EMBL" id="BBL90817.1"/>
    </source>
</evidence>
<feature type="domain" description="Cadherin" evidence="2">
    <location>
        <begin position="1962"/>
        <end position="2071"/>
    </location>
</feature>
<evidence type="ECO:0000313" key="4">
    <source>
        <dbReference type="Proteomes" id="UP000315115"/>
    </source>
</evidence>
<sequence length="4450" mass="470754">MTAKNDFIPQGVEKYVVLNSKGQLITVSEKQFATGKYTLVGYIDDKGEMVEVLETQSAQTIDFTSDDVDESNSLDNNLLPDDVGDIIAAIEQGNDPTQFEDIAPAAGEGLSSSITGAATVEFNNPEADVSTFFETGAQGTPTLSQTEQLDTDLTANASPQSFADIIELSEDDNISTNVPTAIDDDGSISSYQLVDDVNKGILTFNPDGSYSFDTNGEFDSLAEGESETQIFSYISIDDQGAPSDPVTITIVVNGVNDAANIGGVDSGEVVEDESAPFLIETGQLTISDIDGSNEAQFNPNSVTPSQGTLGTLTISDNGQWNYQVDNNLVQYLDEGETKLETFTVQSEDGTQHTITVTIVGVNDTAVIEGVDTGLVVEDESTPLLLESGTLTISDADGSDQESFGVDSVVAEPDVLGSLTIDANGNWNYQVDNSLVQYLDEGETKLETFTVQSEDGTQHTITVTIVGVNDTAVIEGVDTGLVVEDESTPLLLESGTLTISDADGSDQESFRVDSVVAEPDVLGTLTIDANGNWNYQVDNSLVQYLDEGETKLETFTVQSEDGTQHTITVTIVGVNDTAVIEGVDTGLVVEDESTPLLLESGTLTISDADGSDQESFRVDSVVAEPDVLGTLTIDANGNWNYQVDNSLVQYLDEGETKLETFTVQSEDGTQHTITVTIVGVNDSAVIAGVDTGTVTEDQSDPLLSDSGTLTIVDSDGSAQEGFDPNNIIPDQNALGTLSIDANGNWNYSVPNADVQYLDEGETKVETFIVSTLDGTQHTITITIVGINDTAIIGGIDTGTVTEDESNPLLTETGALTIADADGQEQEAFDPSSVVPAQGNLGSLTIDANGNWDYQVPNADVQFLGEGETKVETFTVQSVDGSQHSITVTIIGVNDSAIISGDDIGAVVEDTSTPLLTDNGSLRASDVDTNNSGLFNINSVSAVGAVLGSLSINELGDWQYQVDNALVQYLGEGETKTEQFTVQTDDGTEQVITITITGVNDGAIITGDAIGAVTEDESNPLLTDFGKLAVTDVDQGQAVFDPNGITSAPGTLGALTIDPEGNWNYQVNNADVQFLGEGETKLETFTVTSIDGTEHTVEITITGVNDSAVIGGDDIGQVIEDSASPTLRDTGLLTINDVDGSDEESFDPSSVATNPSNLGALTITAAGQWVYEVDNSLVQYLGKDEQKIETFTVNSLDGTQHTVTVTIIGVNDDAIIGGVDFGEVTEDESTPFLQVGDTLTISDPDGTDEAKFDPSTIVPPANALGTLTISENGNWSYSVANDDVQYLKSGESKTEIFTVSTIDGTEHQITITINGQDDPAIITGDVDVQLLETDAILTDSGKLTVQDVDGPNEFQVVTNQAGSYGVFNIDKDGNWTYVTNDAFNNLNTDSVPLVDQFVVKAADGTEQTITMTISGTNDLPELVADVGKITEDGIRDPNTNTETGYIIDALANDSDVDDTVLNITNAQVVSVNGDPNNLLGSVSVVNNQLVFFTNDEFEYLNDNESATVVINYQVTDDHGGVSQSTVTITVDGVNDPAIIDGDDTKVLSETDAPLQTSGKLNVSDVDNTDEFVPQTGHVGKYGTFSIDAQGNWTFVADEAYDYLNVNSTPLVSDFIVKSVDGTEHTIQVTIQGTNDAPVAFNSTENIDENDVLSSSVPTASDVDGTITAYQLVDDVPSGQGTLSLNQDGTFIFDTGTDFDYLAQGQQTSVSFTYIAIDNNGTASEVKTVTINITGENDSPSQITGPLIGNVEEDGTQLANGQLAVVDADQGASHTWSALGQTDSTYGDFGITADGFWTYNLDNDKAQELAKGQIITERFVVQADDGLGGTISQTVTITITGENDEPTITNITTNNNVEEDNALANVVTGDLGVTDVDLQDGHTWSIDGQEATSGTAASINATFGTITLDSNGVWKYTLDDTKVDFLASYETREETFTIKVDDGNGGTDEFDLVVTIKGSNDVPDISGTLTQTVAEDASQLTVSGNLSDSDPDLSNTHSWSLVDPNSASGDYGLFSIDPTTGTWSYTLDNDKAQELAAGAVVEERFTIQVNDNDGGIDTEVIVVRVTGTNDDPVIDTTLSTATDDLVEDVTVTGGGTLIANDIDTELTPDTLTWSIKNSDQGLFGTVSIDNNGNWVYNLDPALSNRMEEGKNYQDTFTAVVSDGNGGTDEIPIVVNIVGSNDAPEITGRTSRTLTEDVEAFRRGRLYDNDPDDNKDITWTIDGAEGKYGTLTIADNGRWTYTPSTTQSQDDALQALSEGEVGTLETFTVHATDQFGATDNVTVTITVVGTNDQPSIVVNEQLNGSVTEDTPDPSQPITTTGDLSVTDVDTLDTHTWSLNSDQGKFGTISIDNSGKWTYVLNNSNSTVQGLLPNESLTDTFTVTVKDNNGSNSTTETITITIHGDNDIPSLSGDTGSVVENTNNRDSAQGQLVVSDIDVNDSHTWDVLDTDPAGDPAGKYGSLIVDQNGKWTYQLHNDKFETQQIPPGETRQDIFQVEVEDLNGATAVIDVVINVAGVNNPPDIIITDTYSIKEDAIPDTITGTINSGDPDDGESLTWSIVGSTGQYGTLTFIDPTTGEFSYKLDNSNPAVNALTDEDIAGLQDVITIRVVDQYGQSSTKDLTINIDGTNDAPNLSGNLSPHTTEDTVTTTGNLSSGDPDAGDTHTYFVDNGVGSYGSFSIDSDTGKWTYILDTTQVQQLNPNQSYQETFNVTVIDSKGEASTKPITITIDGVNDSPTITGDLSATFLEDSTDLVTGKLNLIDIDDGDSPTFNVISESTPSQGNYGTFSIDAQGNWKFIPNDSAINSLEQGAIVTETFNVIGKDSFGAVITDQVVITINGENDPPIISGDNTGYIVEDDAGRNDGSLSITEGQLTATDVDDNSSISGWSIDSSQSTGLGTYGQFTITDDGKWTYQVVGNAIQDLDPGQVVTEEFWVIGTDDKGENSQPYKVTVFVHGWDDDAAGGGGGNPPDRIVDITEGDETAGPTESVEIPVGGGLNNSATATPHSGGAYGELVYDDSAKKWFYVIDNNNPLVDGLQEGETVTEVWHISNNGVTFTVEITIKGVNDAPQISYQPISISEPDVIGEVTEDVTLSSSGVLEDNDPDFNDSQNWVIVDTSNGNNEVTQLQGDYGTLTLNPDTGEWEYNIDNNAVQPLNAGDVEYDTFTVKVTDEKGDSDTQEIKIKVNGSADDITVDPDVILELDATEDQNNTFNQSGNLTPPNELGSNPTWQLVDGSGTYGSITINPDGSYEYTLDNNSSAVQSLREGETVTDTFTVFVTDQYGKTVVDENGNPIPLKIEVEVTGTNDKPVISGATTGSVSADSTSNITGQLASGDVDAGDTVTWNPLTTVNGQYGTFTLNSNGKWTYDLNENHPDIIALNPNETLTESFPVSVTDSANTNDSTNVVITIKGTNQSPEITGDVTGEVQEDIKVTTGELQLTSNDVDNADSVTFAPKDLSGTYGQFVLGSDGKWSYTLYSDPHVQALPEGAIVTESFFVTATDSFGAEVTQEVTVTILGNNDLPTIQGTTTGTVTEDSPTLATGNLGANDVDFGDVLSYQVVNSGAFGSNVTIDGNTWKYELNSAHPNINALPKGGTTTDTISIIATDGNGNSVPLDITITINGTNDAPEIASIATQTVAEDDTSPLTGTFDSGDPDIGDAITWSVTNSDPRGTLTIDSSSGDWEFTYDNNLPEVQALALGESLTLQYEIKAKDEHGLEDTQTVTFKITGTNDLPEVTQDSVTTGQVFEDPSQGSGTATGNINIDDVDTSDNHLFTFDNNAGSQTKQGQYGELTIDKNTGVWTYVMTPALVESLTDTDQNIFDTFTVTIDDENGGVITQDVVIQVFGDNDAPFVVDNQTDTSGEVTEDGSTSEQSATGTITADDAENQDLTFSLTSSQSKYGTFSVNNDGEWDYVLDPVKSQALPAGITTEQFVVSIEDTEGKSVNQTITITLNGNDDSPIIENTSVISGSVTENGTALEQQASGKVEASDPEGGSVTFELNSPASPYGTFILQPNGEWTYTLDPVLSQALPGGITEEVFTVVAKDGSANETNQLITITLNGNNDPATVDGVAAGQVKAGFVDQASGLLTVDDVDTNTSNLTWSVDDTSGSYGTLSFDDSTLTWTYTLTPGAADTLSAGQTFDELFTINVSDGTTITAKQVTVTVLGTAHIGSLGSDILVASSYDEILWGGPTDGSDIGTSDTFLWSDNVLGTSATPADDIIKDFDVNADVIDLEQVFNLTGVWDSTTLSNELTITEVDGNAVLQITQTDSQLLQSITLDGVSLSNLYGQNVDNLSNQERVSSLVETGQLVVSKTFGHEGNDTLSGTSGNDILTSGGGIDSFVFLQENSGSTNTITDYDPSGDEIDLTDLLPANTSVSDLLDANLIQVTVNDDPALPDSSASSSTTITVEDTTGAVTNITLEGIGWDTLNVNNVSDVSSITTESLLNTLHVLTEHN</sequence>
<dbReference type="SUPFAM" id="SSF51120">
    <property type="entry name" value="beta-Roll"/>
    <property type="match status" value="1"/>
</dbReference>
<dbReference type="GO" id="GO:0007156">
    <property type="term" value="P:homophilic cell adhesion via plasma membrane adhesion molecules"/>
    <property type="evidence" value="ECO:0007669"/>
    <property type="project" value="InterPro"/>
</dbReference>
<dbReference type="InterPro" id="IPR002126">
    <property type="entry name" value="Cadherin-like_dom"/>
</dbReference>
<name>A0A510IB86_9VIBR</name>
<dbReference type="Pfam" id="PF17963">
    <property type="entry name" value="Big_9"/>
    <property type="match status" value="1"/>
</dbReference>
<dbReference type="Proteomes" id="UP000315115">
    <property type="component" value="Chromosome 2"/>
</dbReference>
<feature type="domain" description="Cadherin" evidence="2">
    <location>
        <begin position="2626"/>
        <end position="2734"/>
    </location>
</feature>
<feature type="compositionally biased region" description="Polar residues" evidence="1">
    <location>
        <begin position="3850"/>
        <end position="3870"/>
    </location>
</feature>
<feature type="compositionally biased region" description="Polar residues" evidence="1">
    <location>
        <begin position="2624"/>
        <end position="2651"/>
    </location>
</feature>
<feature type="domain" description="Cadherin" evidence="2">
    <location>
        <begin position="1632"/>
        <end position="1745"/>
    </location>
</feature>
<dbReference type="InterPro" id="IPR013783">
    <property type="entry name" value="Ig-like_fold"/>
</dbReference>
<feature type="domain" description="Cadherin" evidence="2">
    <location>
        <begin position="3851"/>
        <end position="3956"/>
    </location>
</feature>
<dbReference type="Pfam" id="PF17803">
    <property type="entry name" value="Cadherin_4"/>
    <property type="match status" value="31"/>
</dbReference>
<feature type="region of interest" description="Disordered" evidence="1">
    <location>
        <begin position="2624"/>
        <end position="2654"/>
    </location>
</feature>
<dbReference type="PROSITE" id="PS50268">
    <property type="entry name" value="CADHERIN_2"/>
    <property type="match status" value="6"/>
</dbReference>
<evidence type="ECO:0000256" key="1">
    <source>
        <dbReference type="SAM" id="MobiDB-lite"/>
    </source>
</evidence>
<dbReference type="InterPro" id="IPR011049">
    <property type="entry name" value="Serralysin-like_metalloprot_C"/>
</dbReference>
<dbReference type="InterPro" id="IPR010221">
    <property type="entry name" value="VCBS_dom"/>
</dbReference>
<reference evidence="4" key="1">
    <citation type="submission" date="2019-07" db="EMBL/GenBank/DDBJ databases">
        <title>Complete Genome Sequences of Vibrion rotiferianus strain AM7.</title>
        <authorList>
            <person name="Miyazaki K."/>
            <person name="Wiseschart A."/>
            <person name="Pootanakit K."/>
            <person name="Ishimori K."/>
            <person name="Kitahara K."/>
        </authorList>
    </citation>
    <scope>NUCLEOTIDE SEQUENCE [LARGE SCALE GENOMIC DNA]</scope>
    <source>
        <strain evidence="4">AM7</strain>
    </source>
</reference>
<feature type="domain" description="Cadherin" evidence="2">
    <location>
        <begin position="2519"/>
        <end position="2630"/>
    </location>
</feature>
<protein>
    <submittedName>
        <fullName evidence="3">Type I secretion C-terminal target domain-containing protein</fullName>
    </submittedName>
</protein>
<dbReference type="GO" id="GO:0005509">
    <property type="term" value="F:calcium ion binding"/>
    <property type="evidence" value="ECO:0007669"/>
    <property type="project" value="InterPro"/>
</dbReference>
<proteinExistence type="predicted"/>
<organism evidence="3 4">
    <name type="scientific">Vibrio rotiferianus</name>
    <dbReference type="NCBI Taxonomy" id="190895"/>
    <lineage>
        <taxon>Bacteria</taxon>
        <taxon>Pseudomonadati</taxon>
        <taxon>Pseudomonadota</taxon>
        <taxon>Gammaproteobacteria</taxon>
        <taxon>Vibrionales</taxon>
        <taxon>Vibrionaceae</taxon>
        <taxon>Vibrio</taxon>
    </lineage>
</organism>